<dbReference type="RefSeq" id="WP_145369485.1">
    <property type="nucleotide sequence ID" value="NZ_CP036275.1"/>
</dbReference>
<dbReference type="OrthoDB" id="5456309at2"/>
<dbReference type="KEGG" id="mri:Mal4_24960"/>
<dbReference type="InterPro" id="IPR011465">
    <property type="entry name" value="DUF1571"/>
</dbReference>
<dbReference type="Pfam" id="PF07608">
    <property type="entry name" value="DUF1571"/>
    <property type="match status" value="1"/>
</dbReference>
<keyword evidence="2" id="KW-1185">Reference proteome</keyword>
<organism evidence="1 2">
    <name type="scientific">Maioricimonas rarisocia</name>
    <dbReference type="NCBI Taxonomy" id="2528026"/>
    <lineage>
        <taxon>Bacteria</taxon>
        <taxon>Pseudomonadati</taxon>
        <taxon>Planctomycetota</taxon>
        <taxon>Planctomycetia</taxon>
        <taxon>Planctomycetales</taxon>
        <taxon>Planctomycetaceae</taxon>
        <taxon>Maioricimonas</taxon>
    </lineage>
</organism>
<dbReference type="AlphaFoldDB" id="A0A517Z6R0"/>
<evidence type="ECO:0000313" key="2">
    <source>
        <dbReference type="Proteomes" id="UP000320496"/>
    </source>
</evidence>
<evidence type="ECO:0000313" key="1">
    <source>
        <dbReference type="EMBL" id="QDU38173.1"/>
    </source>
</evidence>
<dbReference type="EMBL" id="CP036275">
    <property type="protein sequence ID" value="QDU38173.1"/>
    <property type="molecule type" value="Genomic_DNA"/>
</dbReference>
<dbReference type="InterPro" id="IPR006311">
    <property type="entry name" value="TAT_signal"/>
</dbReference>
<proteinExistence type="predicted"/>
<evidence type="ECO:0008006" key="3">
    <source>
        <dbReference type="Google" id="ProtNLM"/>
    </source>
</evidence>
<name>A0A517Z6R0_9PLAN</name>
<sequence>MQNMREAIEATTRRNWLRTTAQTATGLLAGAWVGSALMADSRIAARIEEAPSEHPLVPALQMAARSRDRLDAVEDYEATFVKSEVIGRRLTSSRMKLKLREKPFSVYLKFLEPHAGREVLYVANRNGGKLLVHEVGLASLVGTISLDPNGKLAMEENRYPLTMLGMRTMVDTVMQQWLSETKLDDISVNYFPKARVGKLHCKVIESTHASRRPETKFQMTRLYLDADSGLPIRVQQYGFPARQGDRAPLIEDYLYLDLETNVDLEDIDFDPSNARYGF</sequence>
<gene>
    <name evidence="1" type="ORF">Mal4_24960</name>
</gene>
<dbReference type="PROSITE" id="PS51318">
    <property type="entry name" value="TAT"/>
    <property type="match status" value="1"/>
</dbReference>
<reference evidence="1 2" key="1">
    <citation type="submission" date="2019-02" db="EMBL/GenBank/DDBJ databases">
        <title>Deep-cultivation of Planctomycetes and their phenomic and genomic characterization uncovers novel biology.</title>
        <authorList>
            <person name="Wiegand S."/>
            <person name="Jogler M."/>
            <person name="Boedeker C."/>
            <person name="Pinto D."/>
            <person name="Vollmers J."/>
            <person name="Rivas-Marin E."/>
            <person name="Kohn T."/>
            <person name="Peeters S.H."/>
            <person name="Heuer A."/>
            <person name="Rast P."/>
            <person name="Oberbeckmann S."/>
            <person name="Bunk B."/>
            <person name="Jeske O."/>
            <person name="Meyerdierks A."/>
            <person name="Storesund J.E."/>
            <person name="Kallscheuer N."/>
            <person name="Luecker S."/>
            <person name="Lage O.M."/>
            <person name="Pohl T."/>
            <person name="Merkel B.J."/>
            <person name="Hornburger P."/>
            <person name="Mueller R.-W."/>
            <person name="Bruemmer F."/>
            <person name="Labrenz M."/>
            <person name="Spormann A.M."/>
            <person name="Op den Camp H."/>
            <person name="Overmann J."/>
            <person name="Amann R."/>
            <person name="Jetten M.S.M."/>
            <person name="Mascher T."/>
            <person name="Medema M.H."/>
            <person name="Devos D.P."/>
            <person name="Kaster A.-K."/>
            <person name="Ovreas L."/>
            <person name="Rohde M."/>
            <person name="Galperin M.Y."/>
            <person name="Jogler C."/>
        </authorList>
    </citation>
    <scope>NUCLEOTIDE SEQUENCE [LARGE SCALE GENOMIC DNA]</scope>
    <source>
        <strain evidence="1 2">Mal4</strain>
    </source>
</reference>
<protein>
    <recommendedName>
        <fullName evidence="3">DUF1571 domain-containing protein</fullName>
    </recommendedName>
</protein>
<accession>A0A517Z6R0</accession>
<dbReference type="Proteomes" id="UP000320496">
    <property type="component" value="Chromosome"/>
</dbReference>